<sequence length="108" mass="12172">MLAEYHLDGVRAAVGGPEEDSYIDLPLWATRYPRWGTVHGRHHIPGVGTLFHRKPWYSAKVRVRFLATDQVQWQTFTTDPQTLVEIITAGTLAEARTLISLCLTDADP</sequence>
<proteinExistence type="predicted"/>
<evidence type="ECO:0000313" key="2">
    <source>
        <dbReference type="Proteomes" id="UP000827138"/>
    </source>
</evidence>
<dbReference type="Proteomes" id="UP000827138">
    <property type="component" value="Chromosome"/>
</dbReference>
<name>A0ABX8XWQ9_9ACTN</name>
<accession>A0ABX8XWQ9</accession>
<evidence type="ECO:0000313" key="1">
    <source>
        <dbReference type="EMBL" id="QYX80227.1"/>
    </source>
</evidence>
<reference evidence="1 2" key="1">
    <citation type="submission" date="2021-08" db="EMBL/GenBank/DDBJ databases">
        <authorList>
            <person name="Ping M."/>
        </authorList>
    </citation>
    <scope>NUCLEOTIDE SEQUENCE [LARGE SCALE GENOMIC DNA]</scope>
    <source>
        <strain evidence="1 2">MG28</strain>
    </source>
</reference>
<organism evidence="1 2">
    <name type="scientific">Streptomyces akebiae</name>
    <dbReference type="NCBI Taxonomy" id="2865673"/>
    <lineage>
        <taxon>Bacteria</taxon>
        <taxon>Bacillati</taxon>
        <taxon>Actinomycetota</taxon>
        <taxon>Actinomycetes</taxon>
        <taxon>Kitasatosporales</taxon>
        <taxon>Streptomycetaceae</taxon>
        <taxon>Streptomyces</taxon>
    </lineage>
</organism>
<gene>
    <name evidence="1" type="ORF">K1J60_30205</name>
</gene>
<keyword evidence="2" id="KW-1185">Reference proteome</keyword>
<dbReference type="RefSeq" id="WP_220648955.1">
    <property type="nucleotide sequence ID" value="NZ_CP080647.1"/>
</dbReference>
<dbReference type="EMBL" id="CP080647">
    <property type="protein sequence ID" value="QYX80227.1"/>
    <property type="molecule type" value="Genomic_DNA"/>
</dbReference>
<protein>
    <submittedName>
        <fullName evidence="1">Uncharacterized protein</fullName>
    </submittedName>
</protein>